<keyword evidence="1" id="KW-0472">Membrane</keyword>
<sequence length="76" mass="7885">MSLIENERTKLLANALDRASTACLTVGLLAPVAAVFYGAGGTALETWTFALGGGIWLFAAVALHLVARRVLGGLRS</sequence>
<evidence type="ECO:0000256" key="1">
    <source>
        <dbReference type="SAM" id="Phobius"/>
    </source>
</evidence>
<name>A0ABW5QN15_9HYPH</name>
<dbReference type="RefSeq" id="WP_386834404.1">
    <property type="nucleotide sequence ID" value="NZ_JBHUNP010000001.1"/>
</dbReference>
<keyword evidence="3" id="KW-1185">Reference proteome</keyword>
<gene>
    <name evidence="2" type="ORF">ACFSX5_14560</name>
</gene>
<accession>A0ABW5QN15</accession>
<keyword evidence="1" id="KW-1133">Transmembrane helix</keyword>
<reference evidence="3" key="1">
    <citation type="journal article" date="2019" name="Int. J. Syst. Evol. Microbiol.">
        <title>The Global Catalogue of Microorganisms (GCM) 10K type strain sequencing project: providing services to taxonomists for standard genome sequencing and annotation.</title>
        <authorList>
            <consortium name="The Broad Institute Genomics Platform"/>
            <consortium name="The Broad Institute Genome Sequencing Center for Infectious Disease"/>
            <person name="Wu L."/>
            <person name="Ma J."/>
        </authorList>
    </citation>
    <scope>NUCLEOTIDE SEQUENCE [LARGE SCALE GENOMIC DNA]</scope>
    <source>
        <strain evidence="3">CCM 7427</strain>
    </source>
</reference>
<feature type="transmembrane region" description="Helical" evidence="1">
    <location>
        <begin position="21"/>
        <end position="40"/>
    </location>
</feature>
<proteinExistence type="predicted"/>
<evidence type="ECO:0000313" key="2">
    <source>
        <dbReference type="EMBL" id="MFD2649008.1"/>
    </source>
</evidence>
<protein>
    <submittedName>
        <fullName evidence="2">Uncharacterized protein</fullName>
    </submittedName>
</protein>
<feature type="transmembrane region" description="Helical" evidence="1">
    <location>
        <begin position="46"/>
        <end position="67"/>
    </location>
</feature>
<evidence type="ECO:0000313" key="3">
    <source>
        <dbReference type="Proteomes" id="UP001597521"/>
    </source>
</evidence>
<dbReference type="Proteomes" id="UP001597521">
    <property type="component" value="Unassembled WGS sequence"/>
</dbReference>
<comment type="caution">
    <text evidence="2">The sequence shown here is derived from an EMBL/GenBank/DDBJ whole genome shotgun (WGS) entry which is preliminary data.</text>
</comment>
<dbReference type="EMBL" id="JBHUNP010000001">
    <property type="protein sequence ID" value="MFD2649008.1"/>
    <property type="molecule type" value="Genomic_DNA"/>
</dbReference>
<keyword evidence="1" id="KW-0812">Transmembrane</keyword>
<organism evidence="2 3">
    <name type="scientific">Devosia albogilva</name>
    <dbReference type="NCBI Taxonomy" id="429726"/>
    <lineage>
        <taxon>Bacteria</taxon>
        <taxon>Pseudomonadati</taxon>
        <taxon>Pseudomonadota</taxon>
        <taxon>Alphaproteobacteria</taxon>
        <taxon>Hyphomicrobiales</taxon>
        <taxon>Devosiaceae</taxon>
        <taxon>Devosia</taxon>
    </lineage>
</organism>